<keyword evidence="4" id="KW-1015">Disulfide bond</keyword>
<evidence type="ECO:0000256" key="1">
    <source>
        <dbReference type="ARBA" id="ARBA00004167"/>
    </source>
</evidence>
<dbReference type="GO" id="GO:0016020">
    <property type="term" value="C:membrane"/>
    <property type="evidence" value="ECO:0007669"/>
    <property type="project" value="UniProtKB-SubCell"/>
</dbReference>
<dbReference type="Pfam" id="PF07679">
    <property type="entry name" value="I-set"/>
    <property type="match status" value="1"/>
</dbReference>
<evidence type="ECO:0000313" key="9">
    <source>
        <dbReference type="EMBL" id="KAK4305492.1"/>
    </source>
</evidence>
<feature type="domain" description="Ig-like" evidence="7">
    <location>
        <begin position="405"/>
        <end position="558"/>
    </location>
</feature>
<dbReference type="InterPro" id="IPR013783">
    <property type="entry name" value="Ig-like_fold"/>
</dbReference>
<feature type="compositionally biased region" description="Low complexity" evidence="5">
    <location>
        <begin position="252"/>
        <end position="273"/>
    </location>
</feature>
<feature type="region of interest" description="Disordered" evidence="5">
    <location>
        <begin position="1151"/>
        <end position="1258"/>
    </location>
</feature>
<dbReference type="Gene3D" id="3.40.50.10140">
    <property type="entry name" value="Toll/interleukin-1 receptor homology (TIR) domain"/>
    <property type="match status" value="1"/>
</dbReference>
<keyword evidence="6" id="KW-1133">Transmembrane helix</keyword>
<dbReference type="InterPro" id="IPR036116">
    <property type="entry name" value="FN3_sf"/>
</dbReference>
<dbReference type="Pfam" id="PF08205">
    <property type="entry name" value="C2-set_2"/>
    <property type="match status" value="2"/>
</dbReference>
<evidence type="ECO:0000256" key="3">
    <source>
        <dbReference type="ARBA" id="ARBA00023136"/>
    </source>
</evidence>
<keyword evidence="3 6" id="KW-0472">Membrane</keyword>
<feature type="compositionally biased region" description="Polar residues" evidence="5">
    <location>
        <begin position="1016"/>
        <end position="1109"/>
    </location>
</feature>
<dbReference type="PROSITE" id="PS50853">
    <property type="entry name" value="FN3"/>
    <property type="match status" value="1"/>
</dbReference>
<keyword evidence="2" id="KW-0677">Repeat</keyword>
<evidence type="ECO:0000313" key="10">
    <source>
        <dbReference type="Proteomes" id="UP001292094"/>
    </source>
</evidence>
<proteinExistence type="predicted"/>
<dbReference type="Pfam" id="PF13927">
    <property type="entry name" value="Ig_3"/>
    <property type="match status" value="1"/>
</dbReference>
<dbReference type="SMART" id="SM00409">
    <property type="entry name" value="IG"/>
    <property type="match status" value="5"/>
</dbReference>
<evidence type="ECO:0000256" key="2">
    <source>
        <dbReference type="ARBA" id="ARBA00022737"/>
    </source>
</evidence>
<name>A0AAE1U0Z4_9EUCA</name>
<dbReference type="Gene3D" id="2.60.40.10">
    <property type="entry name" value="Immunoglobulins"/>
    <property type="match status" value="5"/>
</dbReference>
<feature type="compositionally biased region" description="Basic and acidic residues" evidence="5">
    <location>
        <begin position="1151"/>
        <end position="1167"/>
    </location>
</feature>
<evidence type="ECO:0000256" key="4">
    <source>
        <dbReference type="ARBA" id="ARBA00023157"/>
    </source>
</evidence>
<feature type="domain" description="Ig-like" evidence="7">
    <location>
        <begin position="565"/>
        <end position="672"/>
    </location>
</feature>
<dbReference type="AlphaFoldDB" id="A0AAE1U0Z4"/>
<evidence type="ECO:0000259" key="7">
    <source>
        <dbReference type="PROSITE" id="PS50835"/>
    </source>
</evidence>
<dbReference type="InterPro" id="IPR013162">
    <property type="entry name" value="CD80_C2-set"/>
</dbReference>
<dbReference type="PANTHER" id="PTHR23278:SF19">
    <property type="entry name" value="OBSCURIN"/>
    <property type="match status" value="1"/>
</dbReference>
<feature type="region of interest" description="Disordered" evidence="5">
    <location>
        <begin position="1016"/>
        <end position="1125"/>
    </location>
</feature>
<reference evidence="9" key="1">
    <citation type="submission" date="2023-11" db="EMBL/GenBank/DDBJ databases">
        <title>Genome assemblies of two species of porcelain crab, Petrolisthes cinctipes and Petrolisthes manimaculis (Anomura: Porcellanidae).</title>
        <authorList>
            <person name="Angst P."/>
        </authorList>
    </citation>
    <scope>NUCLEOTIDE SEQUENCE</scope>
    <source>
        <strain evidence="9">PB745_02</strain>
        <tissue evidence="9">Gill</tissue>
    </source>
</reference>
<evidence type="ECO:0000256" key="5">
    <source>
        <dbReference type="SAM" id="MobiDB-lite"/>
    </source>
</evidence>
<dbReference type="PROSITE" id="PS50835">
    <property type="entry name" value="IG_LIKE"/>
    <property type="match status" value="5"/>
</dbReference>
<dbReference type="InterPro" id="IPR007110">
    <property type="entry name" value="Ig-like_dom"/>
</dbReference>
<accession>A0AAE1U0Z4</accession>
<protein>
    <submittedName>
        <fullName evidence="9">Uncharacterized protein</fullName>
    </submittedName>
</protein>
<sequence>MTDERWIEEVLQQIPLPEQPNGDLWRMFTRELLLQIWEYEEGERASHQPTRYDFCILHSCHPSDKQVAEELKRLLVTSLGLFGCTLSEIEIGDNTLQSAATMMEGSTKIIVLASPYFNQPGIPKFIFQDALVCEIQQVKWRRRIIPAILPHLCKNHLPFGLRGIQGITLGDDPRTVELISGIINVESQMQVRAAQRRSESILHHRLRRQREQKVGQVKQVVQGLRRQFGDHHDPTLQLQQMTEQLHQQLQQEPTTTTTTTTGGFGTSTTTTTTNPSPSCEQLINVSARANVKWPETRVEEVSGRDAHLPCIAAQHPHPQDQLVLVVWYKDSSRTPFYILDVREGEGRREHVEEELRDRLISECNGTLLTLSPSKGSDTGSYRCRVDFNIAPTRSSVVTLTVYVLPQRLLLLDHHSRGVDAGSVVKALVEGQSLILHCVASGGEPPPQVTWWKEDELLTNHSITVGQDGTLLASDEQDGDDNNNNNPNFNTYNPNTYNPNSPLPPMPPLLPVGVLGVMGVKYVRAVLSIPALTPEYAHANVSCKAFNNNLTPPLEASVLLQVYTKPTSVSIKPPWEPLMEGRQSRVECIAKGSYPPAHITWHNILNGHSTKLNNAKSLGMEEEEEEEGGGAVVTSSSWLTLVPEAGDHGSTLTCSAHNPHIPQHTVTTSTVLQVLFPPRVTVKRGYSEVETPVTEGEDVFFVCEVASNPPPHSIVWHKDGVKVLQDQRTGVLVSGNNLVLQMVRRTWVGNYTCTASNTLSTTTSNVLPLNIKYLPVCLDVAQTVVVGEGEDVRLNCRVDAKPDHDLRFTWFFNNTLDTVEVERHRVEVHDGYSYLDYTPRSSRDYGSLACWATNTVGTQADPCQFTVLEAGPPDSVEDCELIPQQDNSGRLEVKCVPGYNGGVTQWFVASVLDAATHTLITTLQHNQPVFQINGLRAGQDYLITITAVNNRGTSNPQHIDAIRLKVAEKRMVEVSEPVLSPLVGMLVGLIGGLFALILLAVSITFMRSYRCRRLINSEGTGTSRGKSSLTTKPLPNTSTQHNTTQPYTNNTTDKHTQPYTNNTTDNHTQPYTNNTTDKHTQPYTNNTTDNHTQPYTNNTTDNHTQPYTNNTDKHTQPYTNTNNTQAYTNNSQEYSFKHSPDYSHQALEYKHSPEYSKHSPEYSKHSPDYSHQAPEYNKHSPEYSHQEYSFKHSPEYNHQAPEYSQQAPEYSKHSPEYNHQAPEYSQQAPEYKHSPDYRQQAPEYNKHSPEYSKQNGPDVLLSTSISNSQRIGNNVCKIKDL</sequence>
<dbReference type="GO" id="GO:0030154">
    <property type="term" value="P:cell differentiation"/>
    <property type="evidence" value="ECO:0007669"/>
    <property type="project" value="UniProtKB-ARBA"/>
</dbReference>
<evidence type="ECO:0000259" key="8">
    <source>
        <dbReference type="PROSITE" id="PS50853"/>
    </source>
</evidence>
<dbReference type="EMBL" id="JAWZYT010002267">
    <property type="protein sequence ID" value="KAK4305492.1"/>
    <property type="molecule type" value="Genomic_DNA"/>
</dbReference>
<organism evidence="9 10">
    <name type="scientific">Petrolisthes manimaculis</name>
    <dbReference type="NCBI Taxonomy" id="1843537"/>
    <lineage>
        <taxon>Eukaryota</taxon>
        <taxon>Metazoa</taxon>
        <taxon>Ecdysozoa</taxon>
        <taxon>Arthropoda</taxon>
        <taxon>Crustacea</taxon>
        <taxon>Multicrustacea</taxon>
        <taxon>Malacostraca</taxon>
        <taxon>Eumalacostraca</taxon>
        <taxon>Eucarida</taxon>
        <taxon>Decapoda</taxon>
        <taxon>Pleocyemata</taxon>
        <taxon>Anomura</taxon>
        <taxon>Galatheoidea</taxon>
        <taxon>Porcellanidae</taxon>
        <taxon>Petrolisthes</taxon>
    </lineage>
</organism>
<feature type="domain" description="Ig-like" evidence="7">
    <location>
        <begin position="277"/>
        <end position="400"/>
    </location>
</feature>
<dbReference type="SUPFAM" id="SSF48726">
    <property type="entry name" value="Immunoglobulin"/>
    <property type="match status" value="5"/>
</dbReference>
<dbReference type="InterPro" id="IPR003961">
    <property type="entry name" value="FN3_dom"/>
</dbReference>
<dbReference type="SMART" id="SM00408">
    <property type="entry name" value="IGc2"/>
    <property type="match status" value="4"/>
</dbReference>
<feature type="compositionally biased region" description="Low complexity" evidence="5">
    <location>
        <begin position="481"/>
        <end position="493"/>
    </location>
</feature>
<feature type="domain" description="Ig-like" evidence="7">
    <location>
        <begin position="677"/>
        <end position="763"/>
    </location>
</feature>
<gene>
    <name evidence="9" type="ORF">Pmani_022622</name>
</gene>
<feature type="compositionally biased region" description="Low complexity" evidence="5">
    <location>
        <begin position="1115"/>
        <end position="1125"/>
    </location>
</feature>
<dbReference type="CDD" id="cd00063">
    <property type="entry name" value="FN3"/>
    <property type="match status" value="1"/>
</dbReference>
<dbReference type="SUPFAM" id="SSF49265">
    <property type="entry name" value="Fibronectin type III"/>
    <property type="match status" value="1"/>
</dbReference>
<dbReference type="Proteomes" id="UP001292094">
    <property type="component" value="Unassembled WGS sequence"/>
</dbReference>
<feature type="domain" description="Ig-like" evidence="7">
    <location>
        <begin position="774"/>
        <end position="865"/>
    </location>
</feature>
<dbReference type="InterPro" id="IPR035897">
    <property type="entry name" value="Toll_tir_struct_dom_sf"/>
</dbReference>
<dbReference type="GO" id="GO:0009653">
    <property type="term" value="P:anatomical structure morphogenesis"/>
    <property type="evidence" value="ECO:0007669"/>
    <property type="project" value="UniProtKB-ARBA"/>
</dbReference>
<keyword evidence="10" id="KW-1185">Reference proteome</keyword>
<dbReference type="PANTHER" id="PTHR23278">
    <property type="entry name" value="SIDESTEP PROTEIN"/>
    <property type="match status" value="1"/>
</dbReference>
<dbReference type="InterPro" id="IPR003598">
    <property type="entry name" value="Ig_sub2"/>
</dbReference>
<comment type="caution">
    <text evidence="9">The sequence shown here is derived from an EMBL/GenBank/DDBJ whole genome shotgun (WGS) entry which is preliminary data.</text>
</comment>
<feature type="region of interest" description="Disordered" evidence="5">
    <location>
        <begin position="470"/>
        <end position="493"/>
    </location>
</feature>
<evidence type="ECO:0000256" key="6">
    <source>
        <dbReference type="SAM" id="Phobius"/>
    </source>
</evidence>
<feature type="domain" description="Fibronectin type-III" evidence="8">
    <location>
        <begin position="871"/>
        <end position="966"/>
    </location>
</feature>
<keyword evidence="6" id="KW-0812">Transmembrane</keyword>
<feature type="compositionally biased region" description="Basic and acidic residues" evidence="5">
    <location>
        <begin position="1175"/>
        <end position="1194"/>
    </location>
</feature>
<dbReference type="InterPro" id="IPR013098">
    <property type="entry name" value="Ig_I-set"/>
</dbReference>
<dbReference type="CDD" id="cd00096">
    <property type="entry name" value="Ig"/>
    <property type="match status" value="1"/>
</dbReference>
<feature type="transmembrane region" description="Helical" evidence="6">
    <location>
        <begin position="981"/>
        <end position="1004"/>
    </location>
</feature>
<dbReference type="InterPro" id="IPR036179">
    <property type="entry name" value="Ig-like_dom_sf"/>
</dbReference>
<comment type="subcellular location">
    <subcellularLocation>
        <location evidence="1">Membrane</location>
        <topology evidence="1">Single-pass membrane protein</topology>
    </subcellularLocation>
</comment>
<dbReference type="InterPro" id="IPR003599">
    <property type="entry name" value="Ig_sub"/>
</dbReference>
<dbReference type="SUPFAM" id="SSF52200">
    <property type="entry name" value="Toll/Interleukin receptor TIR domain"/>
    <property type="match status" value="1"/>
</dbReference>
<feature type="region of interest" description="Disordered" evidence="5">
    <location>
        <begin position="252"/>
        <end position="279"/>
    </location>
</feature>